<dbReference type="CDD" id="cd07516">
    <property type="entry name" value="HAD_Pase"/>
    <property type="match status" value="1"/>
</dbReference>
<organism evidence="1 2">
    <name type="scientific">Sporolactobacillus shoreicorticis</name>
    <dbReference type="NCBI Taxonomy" id="1923877"/>
    <lineage>
        <taxon>Bacteria</taxon>
        <taxon>Bacillati</taxon>
        <taxon>Bacillota</taxon>
        <taxon>Bacilli</taxon>
        <taxon>Bacillales</taxon>
        <taxon>Sporolactobacillaceae</taxon>
        <taxon>Sporolactobacillus</taxon>
    </lineage>
</organism>
<dbReference type="EC" id="3.1.3.-" evidence="1"/>
<dbReference type="EMBL" id="JBHUMQ010000015">
    <property type="protein sequence ID" value="MFD2693158.1"/>
    <property type="molecule type" value="Genomic_DNA"/>
</dbReference>
<comment type="caution">
    <text evidence="1">The sequence shown here is derived from an EMBL/GenBank/DDBJ whole genome shotgun (WGS) entry which is preliminary data.</text>
</comment>
<dbReference type="PANTHER" id="PTHR10000:SF8">
    <property type="entry name" value="HAD SUPERFAMILY HYDROLASE-LIKE, TYPE 3"/>
    <property type="match status" value="1"/>
</dbReference>
<dbReference type="NCBIfam" id="TIGR01484">
    <property type="entry name" value="HAD-SF-IIB"/>
    <property type="match status" value="1"/>
</dbReference>
<evidence type="ECO:0000313" key="2">
    <source>
        <dbReference type="Proteomes" id="UP001597399"/>
    </source>
</evidence>
<dbReference type="SFLD" id="SFLDG01140">
    <property type="entry name" value="C2.B:_Phosphomannomutase_and_P"/>
    <property type="match status" value="1"/>
</dbReference>
<dbReference type="Proteomes" id="UP001597399">
    <property type="component" value="Unassembled WGS sequence"/>
</dbReference>
<name>A0ABW5S1C2_9BACL</name>
<protein>
    <submittedName>
        <fullName evidence="1">Cof-type HAD-IIB family hydrolase</fullName>
        <ecNumber evidence="1">3.1.3.-</ecNumber>
    </submittedName>
</protein>
<dbReference type="InterPro" id="IPR023214">
    <property type="entry name" value="HAD_sf"/>
</dbReference>
<accession>A0ABW5S1C2</accession>
<dbReference type="InterPro" id="IPR036412">
    <property type="entry name" value="HAD-like_sf"/>
</dbReference>
<dbReference type="Gene3D" id="3.40.50.1000">
    <property type="entry name" value="HAD superfamily/HAD-like"/>
    <property type="match status" value="1"/>
</dbReference>
<dbReference type="PANTHER" id="PTHR10000">
    <property type="entry name" value="PHOSPHOSERINE PHOSPHATASE"/>
    <property type="match status" value="1"/>
</dbReference>
<dbReference type="Pfam" id="PF08282">
    <property type="entry name" value="Hydrolase_3"/>
    <property type="match status" value="1"/>
</dbReference>
<gene>
    <name evidence="1" type="ORF">ACFSUE_05870</name>
</gene>
<keyword evidence="1" id="KW-0378">Hydrolase</keyword>
<evidence type="ECO:0000313" key="1">
    <source>
        <dbReference type="EMBL" id="MFD2693158.1"/>
    </source>
</evidence>
<dbReference type="GO" id="GO:0016787">
    <property type="term" value="F:hydrolase activity"/>
    <property type="evidence" value="ECO:0007669"/>
    <property type="project" value="UniProtKB-KW"/>
</dbReference>
<dbReference type="SFLD" id="SFLDG01144">
    <property type="entry name" value="C2.B.4:_PGP_Like"/>
    <property type="match status" value="1"/>
</dbReference>
<dbReference type="SFLD" id="SFLDS00003">
    <property type="entry name" value="Haloacid_Dehalogenase"/>
    <property type="match status" value="1"/>
</dbReference>
<dbReference type="InterPro" id="IPR000150">
    <property type="entry name" value="Cof"/>
</dbReference>
<keyword evidence="2" id="KW-1185">Reference proteome</keyword>
<proteinExistence type="predicted"/>
<dbReference type="NCBIfam" id="TIGR00099">
    <property type="entry name" value="Cof-subfamily"/>
    <property type="match status" value="1"/>
</dbReference>
<reference evidence="2" key="1">
    <citation type="journal article" date="2019" name="Int. J. Syst. Evol. Microbiol.">
        <title>The Global Catalogue of Microorganisms (GCM) 10K type strain sequencing project: providing services to taxonomists for standard genome sequencing and annotation.</title>
        <authorList>
            <consortium name="The Broad Institute Genomics Platform"/>
            <consortium name="The Broad Institute Genome Sequencing Center for Infectious Disease"/>
            <person name="Wu L."/>
            <person name="Ma J."/>
        </authorList>
    </citation>
    <scope>NUCLEOTIDE SEQUENCE [LARGE SCALE GENOMIC DNA]</scope>
    <source>
        <strain evidence="2">TISTR 2466</strain>
    </source>
</reference>
<sequence length="279" mass="30632">MAGGKYKLMCIDVDGTLMDSNKDLPEINRKAIREAHSHGIKIAVASGRSPSSVQELIDTMGIQGYAICLNGAYTYIDDHKQKQVISRYALNKNQVNKVASVIDKYNARVFFSTSTSNITNKSVTDTQVTKIQKSVAGHRRLIVCNQREKLAEELATHSGSILKASIMEPDEKKYYKIRLELEAAQLFNVAQSDLNYIDVNRRGVNKAIGVSDLANHLNIDLSCVICVGDNENDIQMIKSAGMGVAMANACHELLKVSDAVTLSNDECGVAKVIYDYVLA</sequence>
<dbReference type="InterPro" id="IPR006379">
    <property type="entry name" value="HAD-SF_hydro_IIB"/>
</dbReference>
<dbReference type="RefSeq" id="WP_253058403.1">
    <property type="nucleotide sequence ID" value="NZ_JAMXWM010000002.1"/>
</dbReference>
<dbReference type="Gene3D" id="3.30.1240.10">
    <property type="match status" value="1"/>
</dbReference>
<dbReference type="PROSITE" id="PS01229">
    <property type="entry name" value="COF_2"/>
    <property type="match status" value="1"/>
</dbReference>
<dbReference type="SUPFAM" id="SSF56784">
    <property type="entry name" value="HAD-like"/>
    <property type="match status" value="1"/>
</dbReference>